<reference evidence="2 3" key="1">
    <citation type="submission" date="2015-01" db="EMBL/GenBank/DDBJ databases">
        <title>The Genome Sequence of Capronia semiimmersa CBS27337.</title>
        <authorList>
            <consortium name="The Broad Institute Genomics Platform"/>
            <person name="Cuomo C."/>
            <person name="de Hoog S."/>
            <person name="Gorbushina A."/>
            <person name="Stielow B."/>
            <person name="Teixiera M."/>
            <person name="Abouelleil A."/>
            <person name="Chapman S.B."/>
            <person name="Priest M."/>
            <person name="Young S.K."/>
            <person name="Wortman J."/>
            <person name="Nusbaum C."/>
            <person name="Birren B."/>
        </authorList>
    </citation>
    <scope>NUCLEOTIDE SEQUENCE [LARGE SCALE GENOMIC DNA]</scope>
    <source>
        <strain evidence="2 3">CBS 27337</strain>
    </source>
</reference>
<dbReference type="STRING" id="5601.A0A0D2G528"/>
<dbReference type="InterPro" id="IPR050312">
    <property type="entry name" value="IolE/XylAMocC-like"/>
</dbReference>
<dbReference type="SUPFAM" id="SSF51658">
    <property type="entry name" value="Xylose isomerase-like"/>
    <property type="match status" value="1"/>
</dbReference>
<sequence>MAEFNGAEIPICYASCSIGHDSEKHTIPEKIKVLAGAGFDAIELSMPDILAYGQQISESKSQPDPKDYATLRSVASEIGRLCEKAGLKILMLQPFANFEGWPKDSKERKDAWERAKGWMSIMEAAGTDMLQIGSSDAEDISGNVDELASDLAELADVFAEKGFRIAFENWCWATHAPTWKDVWKIVEKANKPNLGLCLDTFQSAGGEWGSPITKSGRIEDVSTEELDKRWKASCEELARTVPCEKIFLLQISDAYKVDPPLQDTPDESGLRPRGQWSHDYRPLPYEGGYLPIEDFTKAIFKTGFRSWVSVEIFDSKGKEKYGDDMGEFAKEAFQSVHKLLEEAGGFV</sequence>
<evidence type="ECO:0000259" key="1">
    <source>
        <dbReference type="Pfam" id="PF01261"/>
    </source>
</evidence>
<dbReference type="EMBL" id="KN846959">
    <property type="protein sequence ID" value="KIW67119.1"/>
    <property type="molecule type" value="Genomic_DNA"/>
</dbReference>
<dbReference type="Pfam" id="PF01261">
    <property type="entry name" value="AP_endonuc_2"/>
    <property type="match status" value="1"/>
</dbReference>
<dbReference type="HOGENOM" id="CLU_035063_0_2_1"/>
<dbReference type="PANTHER" id="PTHR12110">
    <property type="entry name" value="HYDROXYPYRUVATE ISOMERASE"/>
    <property type="match status" value="1"/>
</dbReference>
<dbReference type="AlphaFoldDB" id="A0A0D2G528"/>
<feature type="domain" description="Xylose isomerase-like TIM barrel" evidence="1">
    <location>
        <begin position="32"/>
        <end position="325"/>
    </location>
</feature>
<dbReference type="InterPro" id="IPR013022">
    <property type="entry name" value="Xyl_isomerase-like_TIM-brl"/>
</dbReference>
<protein>
    <recommendedName>
        <fullName evidence="1">Xylose isomerase-like TIM barrel domain-containing protein</fullName>
    </recommendedName>
</protein>
<evidence type="ECO:0000313" key="3">
    <source>
        <dbReference type="Proteomes" id="UP000054266"/>
    </source>
</evidence>
<dbReference type="PANTHER" id="PTHR12110:SF56">
    <property type="entry name" value="DEHYDRATASE, PUTATIVE (AFU_ORTHOLOGUE AFUA_6G08740)-RELATED"/>
    <property type="match status" value="1"/>
</dbReference>
<organism evidence="2 3">
    <name type="scientific">Phialophora macrospora</name>
    <dbReference type="NCBI Taxonomy" id="1851006"/>
    <lineage>
        <taxon>Eukaryota</taxon>
        <taxon>Fungi</taxon>
        <taxon>Dikarya</taxon>
        <taxon>Ascomycota</taxon>
        <taxon>Pezizomycotina</taxon>
        <taxon>Eurotiomycetes</taxon>
        <taxon>Chaetothyriomycetidae</taxon>
        <taxon>Chaetothyriales</taxon>
        <taxon>Herpotrichiellaceae</taxon>
        <taxon>Phialophora</taxon>
    </lineage>
</organism>
<evidence type="ECO:0000313" key="2">
    <source>
        <dbReference type="EMBL" id="KIW67119.1"/>
    </source>
</evidence>
<dbReference type="Gene3D" id="3.20.20.150">
    <property type="entry name" value="Divalent-metal-dependent TIM barrel enzymes"/>
    <property type="match status" value="1"/>
</dbReference>
<keyword evidence="3" id="KW-1185">Reference proteome</keyword>
<proteinExistence type="predicted"/>
<dbReference type="Proteomes" id="UP000054266">
    <property type="component" value="Unassembled WGS sequence"/>
</dbReference>
<dbReference type="InterPro" id="IPR036237">
    <property type="entry name" value="Xyl_isomerase-like_sf"/>
</dbReference>
<gene>
    <name evidence="2" type="ORF">PV04_06392</name>
</gene>
<name>A0A0D2G528_9EURO</name>
<accession>A0A0D2G528</accession>